<protein>
    <submittedName>
        <fullName evidence="2">Uncharacterized protein</fullName>
    </submittedName>
</protein>
<keyword evidence="3" id="KW-1185">Reference proteome</keyword>
<evidence type="ECO:0000313" key="3">
    <source>
        <dbReference type="Proteomes" id="UP001230253"/>
    </source>
</evidence>
<reference evidence="2 3" key="1">
    <citation type="submission" date="2023-07" db="EMBL/GenBank/DDBJ databases">
        <title>Genomic Encyclopedia of Type Strains, Phase IV (KMG-IV): sequencing the most valuable type-strain genomes for metagenomic binning, comparative biology and taxonomic classification.</title>
        <authorList>
            <person name="Goeker M."/>
        </authorList>
    </citation>
    <scope>NUCLEOTIDE SEQUENCE [LARGE SCALE GENOMIC DNA]</scope>
    <source>
        <strain evidence="2 3">DSM 11549</strain>
    </source>
</reference>
<dbReference type="RefSeq" id="WP_307153665.1">
    <property type="nucleotide sequence ID" value="NZ_JAUSUK010000001.1"/>
</dbReference>
<dbReference type="Proteomes" id="UP001230253">
    <property type="component" value="Unassembled WGS sequence"/>
</dbReference>
<feature type="chain" id="PRO_5046903567" evidence="1">
    <location>
        <begin position="32"/>
        <end position="115"/>
    </location>
</feature>
<keyword evidence="1" id="KW-0732">Signal</keyword>
<name>A0ABU0C5M3_9BRAD</name>
<evidence type="ECO:0000256" key="1">
    <source>
        <dbReference type="SAM" id="SignalP"/>
    </source>
</evidence>
<comment type="caution">
    <text evidence="2">The sequence shown here is derived from an EMBL/GenBank/DDBJ whole genome shotgun (WGS) entry which is preliminary data.</text>
</comment>
<gene>
    <name evidence="2" type="ORF">J2R99_001327</name>
</gene>
<feature type="signal peptide" evidence="1">
    <location>
        <begin position="1"/>
        <end position="31"/>
    </location>
</feature>
<sequence>MMRKPFAVGAHIVRSAVLAAAAAALSTSAMATSPMLSVPKCAEHDDMVRILAKEYKETPKALGLVGGQRVMQVFVSKQGTWTIVVTRTSGDTCIVAAGQNWEEVPMEVGQLDPRA</sequence>
<dbReference type="EMBL" id="JAUSUK010000001">
    <property type="protein sequence ID" value="MDQ0325478.1"/>
    <property type="molecule type" value="Genomic_DNA"/>
</dbReference>
<organism evidence="2 3">
    <name type="scientific">Rhodopseudomonas julia</name>
    <dbReference type="NCBI Taxonomy" id="200617"/>
    <lineage>
        <taxon>Bacteria</taxon>
        <taxon>Pseudomonadati</taxon>
        <taxon>Pseudomonadota</taxon>
        <taxon>Alphaproteobacteria</taxon>
        <taxon>Hyphomicrobiales</taxon>
        <taxon>Nitrobacteraceae</taxon>
        <taxon>Rhodopseudomonas</taxon>
    </lineage>
</organism>
<accession>A0ABU0C5M3</accession>
<proteinExistence type="predicted"/>
<evidence type="ECO:0000313" key="2">
    <source>
        <dbReference type="EMBL" id="MDQ0325478.1"/>
    </source>
</evidence>